<dbReference type="Proteomes" id="UP000214975">
    <property type="component" value="Chromosome"/>
</dbReference>
<accession>A0A223HXN5</accession>
<dbReference type="PANTHER" id="PTHR37822">
    <property type="entry name" value="SPORE PHOTOPRODUCT LYASE-RELATED"/>
    <property type="match status" value="1"/>
</dbReference>
<dbReference type="InterPro" id="IPR035994">
    <property type="entry name" value="Nucleoside_phosphorylase_sf"/>
</dbReference>
<protein>
    <submittedName>
        <fullName evidence="1">Nucleoside phosphorylase</fullName>
    </submittedName>
</protein>
<evidence type="ECO:0000313" key="2">
    <source>
        <dbReference type="Proteomes" id="UP000214975"/>
    </source>
</evidence>
<dbReference type="GO" id="GO:0051539">
    <property type="term" value="F:4 iron, 4 sulfur cluster binding"/>
    <property type="evidence" value="ECO:0007669"/>
    <property type="project" value="TreeGrafter"/>
</dbReference>
<dbReference type="InterPro" id="IPR049539">
    <property type="entry name" value="SPL"/>
</dbReference>
<sequence length="273" mass="31457">MVYMAVSLYVEAKPIIEYYDLKKDMDDRFYQIFKSDNMTLIITGVGKIACAVATSHILSRNLLFDEDIVINMGICGAKNDVQIGTAYIINKIKDASTGKDYYTDVLLKHEFYENSIETFDKPIEDASELEEALCDMESSGFYLSASKYVEQHRIFLIKVVSDRIGVDIVDKNVVSCLIEKNLDKIDVFIKMAQDFMKNENEIFKRDELDLIDEISCNLKLTKSLREMLYKACLHYKVRTGKDILFLKNNAVGTVNNKKERGKYFKLILSYLKQ</sequence>
<dbReference type="GO" id="GO:0009116">
    <property type="term" value="P:nucleoside metabolic process"/>
    <property type="evidence" value="ECO:0007669"/>
    <property type="project" value="InterPro"/>
</dbReference>
<proteinExistence type="predicted"/>
<name>A0A223HXN5_THETR</name>
<dbReference type="GO" id="GO:0003913">
    <property type="term" value="F:DNA photolyase activity"/>
    <property type="evidence" value="ECO:0007669"/>
    <property type="project" value="TreeGrafter"/>
</dbReference>
<dbReference type="EMBL" id="CP016893">
    <property type="protein sequence ID" value="AST57202.1"/>
    <property type="molecule type" value="Genomic_DNA"/>
</dbReference>
<dbReference type="GO" id="GO:0042601">
    <property type="term" value="C:endospore-forming forespore"/>
    <property type="evidence" value="ECO:0007669"/>
    <property type="project" value="TreeGrafter"/>
</dbReference>
<dbReference type="AlphaFoldDB" id="A0A223HXN5"/>
<dbReference type="PANTHER" id="PTHR37822:SF2">
    <property type="entry name" value="SPORE PHOTOPRODUCT LYASE"/>
    <property type="match status" value="1"/>
</dbReference>
<dbReference type="GO" id="GO:1904047">
    <property type="term" value="F:S-adenosyl-L-methionine binding"/>
    <property type="evidence" value="ECO:0007669"/>
    <property type="project" value="TreeGrafter"/>
</dbReference>
<reference evidence="1 2" key="1">
    <citation type="submission" date="2016-08" db="EMBL/GenBank/DDBJ databases">
        <title>A novel genetic cassette of butanologenic Thermoanaerobacterium thermosaccharolyticum that directly convert cellulose to butanol.</title>
        <authorList>
            <person name="Li T."/>
            <person name="He J."/>
        </authorList>
    </citation>
    <scope>NUCLEOTIDE SEQUENCE [LARGE SCALE GENOMIC DNA]</scope>
    <source>
        <strain evidence="1 2">TG57</strain>
    </source>
</reference>
<dbReference type="RefSeq" id="WP_094397110.1">
    <property type="nucleotide sequence ID" value="NZ_CP016893.1"/>
</dbReference>
<organism evidence="1 2">
    <name type="scientific">Thermoanaerobacterium thermosaccharolyticum</name>
    <name type="common">Clostridium thermosaccharolyticum</name>
    <dbReference type="NCBI Taxonomy" id="1517"/>
    <lineage>
        <taxon>Bacteria</taxon>
        <taxon>Bacillati</taxon>
        <taxon>Bacillota</taxon>
        <taxon>Clostridia</taxon>
        <taxon>Thermoanaerobacterales</taxon>
        <taxon>Thermoanaerobacteraceae</taxon>
        <taxon>Thermoanaerobacterium</taxon>
    </lineage>
</organism>
<dbReference type="Gene3D" id="3.40.50.1580">
    <property type="entry name" value="Nucleoside phosphorylase domain"/>
    <property type="match status" value="1"/>
</dbReference>
<gene>
    <name evidence="1" type="ORF">Thert_01096</name>
</gene>
<dbReference type="SUPFAM" id="SSF53167">
    <property type="entry name" value="Purine and uridine phosphorylases"/>
    <property type="match status" value="1"/>
</dbReference>
<evidence type="ECO:0000313" key="1">
    <source>
        <dbReference type="EMBL" id="AST57202.1"/>
    </source>
</evidence>